<feature type="compositionally biased region" description="Basic and acidic residues" evidence="1">
    <location>
        <begin position="242"/>
        <end position="261"/>
    </location>
</feature>
<accession>A0A538U475</accession>
<keyword evidence="2" id="KW-0732">Signal</keyword>
<evidence type="ECO:0008006" key="5">
    <source>
        <dbReference type="Google" id="ProtNLM"/>
    </source>
</evidence>
<dbReference type="Proteomes" id="UP000319836">
    <property type="component" value="Unassembled WGS sequence"/>
</dbReference>
<feature type="compositionally biased region" description="Basic and acidic residues" evidence="1">
    <location>
        <begin position="204"/>
        <end position="230"/>
    </location>
</feature>
<sequence length="410" mass="43767">MRTAPFLASCLVLVLASPADAALKDKKTLVIEGRTIDAEGFPIPKVRVALEGPRRRSVMSNVDGQYSLRTPLRLALVAERRGERFTIPGGDRRLGLEIGLEAVGSEPGRCVARSNDERVAASAARIVALEGDVVGLVVVNFIGAPGAEPAGNAWPALTQVAQAALSFPLSGPVASLPAAERAPAVTRAAPEKPARSSWSILGDRSPRKSRTDEHRRGGSRDSGAEGERRARLSAGGESGGRAPHDHEITTAKGQDADRAALDRSLPPAPPPSPSPTPPPPPSIIPEPPPASSRARALPLVIRNPSPTRSRPDSCECRVEGTVEVQTGAPIKNQERIEVSLQWYPQLRDTVDLFMGSPRPFRLPVAPCGPQRLRLRVLTSGRFDVSSRQAMAGFRCDGSRVFQPRIVLVPR</sequence>
<gene>
    <name evidence="3" type="ORF">E6K80_07725</name>
</gene>
<evidence type="ECO:0000256" key="2">
    <source>
        <dbReference type="SAM" id="SignalP"/>
    </source>
</evidence>
<evidence type="ECO:0000256" key="1">
    <source>
        <dbReference type="SAM" id="MobiDB-lite"/>
    </source>
</evidence>
<evidence type="ECO:0000313" key="3">
    <source>
        <dbReference type="EMBL" id="TMQ70700.1"/>
    </source>
</evidence>
<evidence type="ECO:0000313" key="4">
    <source>
        <dbReference type="Proteomes" id="UP000319836"/>
    </source>
</evidence>
<protein>
    <recommendedName>
        <fullName evidence="5">Carboxypeptidase regulatory-like domain-containing protein</fullName>
    </recommendedName>
</protein>
<proteinExistence type="predicted"/>
<feature type="region of interest" description="Disordered" evidence="1">
    <location>
        <begin position="184"/>
        <end position="293"/>
    </location>
</feature>
<organism evidence="3 4">
    <name type="scientific">Eiseniibacteriota bacterium</name>
    <dbReference type="NCBI Taxonomy" id="2212470"/>
    <lineage>
        <taxon>Bacteria</taxon>
        <taxon>Candidatus Eiseniibacteriota</taxon>
    </lineage>
</organism>
<feature type="signal peptide" evidence="2">
    <location>
        <begin position="1"/>
        <end position="21"/>
    </location>
</feature>
<feature type="compositionally biased region" description="Pro residues" evidence="1">
    <location>
        <begin position="266"/>
        <end position="290"/>
    </location>
</feature>
<dbReference type="EMBL" id="VBPA01000186">
    <property type="protein sequence ID" value="TMQ70700.1"/>
    <property type="molecule type" value="Genomic_DNA"/>
</dbReference>
<comment type="caution">
    <text evidence="3">The sequence shown here is derived from an EMBL/GenBank/DDBJ whole genome shotgun (WGS) entry which is preliminary data.</text>
</comment>
<name>A0A538U475_UNCEI</name>
<reference evidence="3 4" key="1">
    <citation type="journal article" date="2019" name="Nat. Microbiol.">
        <title>Mediterranean grassland soil C-N compound turnover is dependent on rainfall and depth, and is mediated by genomically divergent microorganisms.</title>
        <authorList>
            <person name="Diamond S."/>
            <person name="Andeer P.F."/>
            <person name="Li Z."/>
            <person name="Crits-Christoph A."/>
            <person name="Burstein D."/>
            <person name="Anantharaman K."/>
            <person name="Lane K.R."/>
            <person name="Thomas B.C."/>
            <person name="Pan C."/>
            <person name="Northen T.R."/>
            <person name="Banfield J.F."/>
        </authorList>
    </citation>
    <scope>NUCLEOTIDE SEQUENCE [LARGE SCALE GENOMIC DNA]</scope>
    <source>
        <strain evidence="3">WS_10</strain>
    </source>
</reference>
<feature type="chain" id="PRO_5022242232" description="Carboxypeptidase regulatory-like domain-containing protein" evidence="2">
    <location>
        <begin position="22"/>
        <end position="410"/>
    </location>
</feature>
<dbReference type="AlphaFoldDB" id="A0A538U475"/>